<dbReference type="NCBIfam" id="TIGR00581">
    <property type="entry name" value="moaC"/>
    <property type="match status" value="1"/>
</dbReference>
<reference evidence="5" key="1">
    <citation type="submission" date="2021-02" db="EMBL/GenBank/DDBJ databases">
        <title>Natronogracilivirga saccharolytica gen. nov. sp. nov. a new anaerobic, haloalkiliphilic carbohydrate-fermenting bacterium from soda lake and proposing of Cyclonatronumiaceae fam. nov. in the phylum Balneolaeota.</title>
        <authorList>
            <person name="Zhilina T.N."/>
            <person name="Sorokin D.Y."/>
            <person name="Zavarzina D.G."/>
            <person name="Toshchakov S.V."/>
            <person name="Kublanov I.V."/>
        </authorList>
    </citation>
    <scope>NUCLEOTIDE SEQUENCE</scope>
    <source>
        <strain evidence="5">Z-1702</strain>
    </source>
</reference>
<keyword evidence="6" id="KW-1185">Reference proteome</keyword>
<dbReference type="RefSeq" id="WP_210512770.1">
    <property type="nucleotide sequence ID" value="NZ_JAFIDN010000009.1"/>
</dbReference>
<dbReference type="SUPFAM" id="SSF55040">
    <property type="entry name" value="Molybdenum cofactor biosynthesis protein C, MoaC"/>
    <property type="match status" value="1"/>
</dbReference>
<feature type="domain" description="MoaB/Mog" evidence="4">
    <location>
        <begin position="149"/>
        <end position="313"/>
    </location>
</feature>
<comment type="caution">
    <text evidence="5">The sequence shown here is derived from an EMBL/GenBank/DDBJ whole genome shotgun (WGS) entry which is preliminary data.</text>
</comment>
<dbReference type="EC" id="4.6.1.17" evidence="5"/>
<evidence type="ECO:0000313" key="6">
    <source>
        <dbReference type="Proteomes" id="UP000673975"/>
    </source>
</evidence>
<name>A0A8J7SA95_9BACT</name>
<dbReference type="GO" id="GO:0006777">
    <property type="term" value="P:Mo-molybdopterin cofactor biosynthetic process"/>
    <property type="evidence" value="ECO:0007669"/>
    <property type="project" value="UniProtKB-KW"/>
</dbReference>
<organism evidence="5 6">
    <name type="scientific">Natronogracilivirga saccharolytica</name>
    <dbReference type="NCBI Taxonomy" id="2812953"/>
    <lineage>
        <taxon>Bacteria</taxon>
        <taxon>Pseudomonadati</taxon>
        <taxon>Balneolota</taxon>
        <taxon>Balneolia</taxon>
        <taxon>Balneolales</taxon>
        <taxon>Cyclonatronaceae</taxon>
        <taxon>Natronogracilivirga</taxon>
    </lineage>
</organism>
<dbReference type="InterPro" id="IPR002820">
    <property type="entry name" value="Mopterin_CF_biosynth-C_dom"/>
</dbReference>
<dbReference type="PANTHER" id="PTHR43764:SF1">
    <property type="entry name" value="MOLYBDOPTERIN MOLYBDOTRANSFERASE"/>
    <property type="match status" value="1"/>
</dbReference>
<evidence type="ECO:0000259" key="4">
    <source>
        <dbReference type="SMART" id="SM00852"/>
    </source>
</evidence>
<keyword evidence="5" id="KW-0456">Lyase</keyword>
<proteinExistence type="predicted"/>
<dbReference type="Pfam" id="PF01967">
    <property type="entry name" value="MoaC"/>
    <property type="match status" value="1"/>
</dbReference>
<evidence type="ECO:0000256" key="1">
    <source>
        <dbReference type="ARBA" id="ARBA00005046"/>
    </source>
</evidence>
<protein>
    <submittedName>
        <fullName evidence="5">Cyclic pyranopterin monophosphate synthase MoaC</fullName>
        <ecNumber evidence="5">4.6.1.17</ecNumber>
    </submittedName>
</protein>
<dbReference type="Gene3D" id="3.30.70.640">
    <property type="entry name" value="Molybdopterin cofactor biosynthesis C (MoaC) domain"/>
    <property type="match status" value="1"/>
</dbReference>
<sequence>MIDISHKRSSLRYARATGTLLASPEIIERVRDGRIPKGDVRSVARSAGIQAAKRASEWIVFCHTMPVDWVEVSMELEDDRIVFTAEVRSVWKTGMEMEAMTAVSAALLNAYDMLKPLKEDVSIGEIRLAGKTGGKSDMSDRFDKPLKAAVVIVSSAKKQGKRADRAGDVIREFLADQPVIVSEDVYVDEDPAELAGTLKRLAKGTMVRKERESADGPGEEGQSDSGVDLVFVCGATGPTPKDITPQVIRDVSDKLVPGMGEAMRSYGYQRTPFAMLSEQIAGLRGQTLMIALPGSARGAGESMNALFPGVLHIFRMLRGKA</sequence>
<dbReference type="SUPFAM" id="SSF53218">
    <property type="entry name" value="Molybdenum cofactor biosynthesis proteins"/>
    <property type="match status" value="1"/>
</dbReference>
<dbReference type="AlphaFoldDB" id="A0A8J7SA95"/>
<accession>A0A8J7SA95</accession>
<dbReference type="PIRSF" id="PIRSF036594">
    <property type="entry name" value="MoaC_MogA"/>
    <property type="match status" value="1"/>
</dbReference>
<dbReference type="Proteomes" id="UP000673975">
    <property type="component" value="Unassembled WGS sequence"/>
</dbReference>
<gene>
    <name evidence="5" type="primary">moaC</name>
    <name evidence="5" type="ORF">NATSA_11600</name>
</gene>
<dbReference type="InterPro" id="IPR012247">
    <property type="entry name" value="MoaC_MogA"/>
</dbReference>
<dbReference type="InterPro" id="IPR036522">
    <property type="entry name" value="MoaC_sf"/>
</dbReference>
<keyword evidence="2" id="KW-0501">Molybdenum cofactor biosynthesis</keyword>
<dbReference type="PANTHER" id="PTHR43764">
    <property type="entry name" value="MOLYBDENUM COFACTOR BIOSYNTHESIS"/>
    <property type="match status" value="1"/>
</dbReference>
<dbReference type="GO" id="GO:0061799">
    <property type="term" value="F:cyclic pyranopterin monophosphate synthase activity"/>
    <property type="evidence" value="ECO:0007669"/>
    <property type="project" value="UniProtKB-EC"/>
</dbReference>
<dbReference type="Gene3D" id="3.40.980.10">
    <property type="entry name" value="MoaB/Mog-like domain"/>
    <property type="match status" value="1"/>
</dbReference>
<comment type="function">
    <text evidence="3">Catalyzes the conversion of (8S)-3',8-cyclo-7,8-dihydroguanosine 5'-triphosphate to cyclic pyranopterin monophosphate (cPMP).</text>
</comment>
<dbReference type="SMART" id="SM00852">
    <property type="entry name" value="MoCF_biosynth"/>
    <property type="match status" value="1"/>
</dbReference>
<dbReference type="InterPro" id="IPR001453">
    <property type="entry name" value="MoaB/Mog_dom"/>
</dbReference>
<evidence type="ECO:0000313" key="5">
    <source>
        <dbReference type="EMBL" id="MBP3193313.1"/>
    </source>
</evidence>
<dbReference type="InterPro" id="IPR051920">
    <property type="entry name" value="MPT_Adenylyltrnsfr/MoaC-Rel"/>
</dbReference>
<comment type="pathway">
    <text evidence="1">Cofactor biosynthesis; molybdopterin biosynthesis.</text>
</comment>
<dbReference type="UniPathway" id="UPA00344"/>
<evidence type="ECO:0000256" key="2">
    <source>
        <dbReference type="ARBA" id="ARBA00023150"/>
    </source>
</evidence>
<evidence type="ECO:0000256" key="3">
    <source>
        <dbReference type="ARBA" id="ARBA00055087"/>
    </source>
</evidence>
<dbReference type="InterPro" id="IPR023045">
    <property type="entry name" value="MoaC"/>
</dbReference>
<dbReference type="EMBL" id="JAFIDN010000009">
    <property type="protein sequence ID" value="MBP3193313.1"/>
    <property type="molecule type" value="Genomic_DNA"/>
</dbReference>
<dbReference type="CDD" id="cd00886">
    <property type="entry name" value="MogA_MoaB"/>
    <property type="match status" value="1"/>
</dbReference>
<dbReference type="InterPro" id="IPR036425">
    <property type="entry name" value="MoaB/Mog-like_dom_sf"/>
</dbReference>
<dbReference type="Pfam" id="PF00994">
    <property type="entry name" value="MoCF_biosynth"/>
    <property type="match status" value="1"/>
</dbReference>